<gene>
    <name evidence="3" type="ORF">PLXY2_LOCUS7177</name>
</gene>
<comment type="caution">
    <text evidence="3">The sequence shown here is derived from an EMBL/GenBank/DDBJ whole genome shotgun (WGS) entry which is preliminary data.</text>
</comment>
<feature type="transmembrane region" description="Helical" evidence="2">
    <location>
        <begin position="12"/>
        <end position="34"/>
    </location>
</feature>
<dbReference type="EMBL" id="CAJHNJ030000024">
    <property type="protein sequence ID" value="CAG9120591.1"/>
    <property type="molecule type" value="Genomic_DNA"/>
</dbReference>
<evidence type="ECO:0000313" key="4">
    <source>
        <dbReference type="Proteomes" id="UP000653454"/>
    </source>
</evidence>
<accession>A0A8S4EWY2</accession>
<keyword evidence="2" id="KW-0472">Membrane</keyword>
<evidence type="ECO:0000256" key="2">
    <source>
        <dbReference type="SAM" id="Phobius"/>
    </source>
</evidence>
<keyword evidence="2" id="KW-1133">Transmembrane helix</keyword>
<protein>
    <submittedName>
        <fullName evidence="3">(diamondback moth) hypothetical protein</fullName>
    </submittedName>
</protein>
<organism evidence="3 4">
    <name type="scientific">Plutella xylostella</name>
    <name type="common">Diamondback moth</name>
    <name type="synonym">Plutella maculipennis</name>
    <dbReference type="NCBI Taxonomy" id="51655"/>
    <lineage>
        <taxon>Eukaryota</taxon>
        <taxon>Metazoa</taxon>
        <taxon>Ecdysozoa</taxon>
        <taxon>Arthropoda</taxon>
        <taxon>Hexapoda</taxon>
        <taxon>Insecta</taxon>
        <taxon>Pterygota</taxon>
        <taxon>Neoptera</taxon>
        <taxon>Endopterygota</taxon>
        <taxon>Lepidoptera</taxon>
        <taxon>Glossata</taxon>
        <taxon>Ditrysia</taxon>
        <taxon>Yponomeutoidea</taxon>
        <taxon>Plutellidae</taxon>
        <taxon>Plutella</taxon>
    </lineage>
</organism>
<feature type="compositionally biased region" description="Low complexity" evidence="1">
    <location>
        <begin position="154"/>
        <end position="173"/>
    </location>
</feature>
<dbReference type="AlphaFoldDB" id="A0A8S4EWY2"/>
<sequence length="207" mass="22766">MPNLTAHFRQNQIYVALKFTFFLSFLSFIILVAVSQVGSAKYIDPDVKKRGHFSCVIEFILKFLCELIDGTAAVLHSTIDALEYIKLSLMHQYCDYAQDGVNVFAVQEYSNASVKLSKEILGMNEECGLFYKLSFETSHTPSSTWEPPAPAAPAAPDTPTTPGTPTGASTPSTPVYPDTSGTPGDSMVSLLEPVDSHYSDEVYHRRV</sequence>
<dbReference type="Proteomes" id="UP000653454">
    <property type="component" value="Unassembled WGS sequence"/>
</dbReference>
<evidence type="ECO:0000313" key="3">
    <source>
        <dbReference type="EMBL" id="CAG9120591.1"/>
    </source>
</evidence>
<proteinExistence type="predicted"/>
<name>A0A8S4EWY2_PLUXY</name>
<keyword evidence="2" id="KW-0812">Transmembrane</keyword>
<reference evidence="3" key="1">
    <citation type="submission" date="2020-11" db="EMBL/GenBank/DDBJ databases">
        <authorList>
            <person name="Whiteford S."/>
        </authorList>
    </citation>
    <scope>NUCLEOTIDE SEQUENCE</scope>
</reference>
<feature type="region of interest" description="Disordered" evidence="1">
    <location>
        <begin position="141"/>
        <end position="193"/>
    </location>
</feature>
<evidence type="ECO:0000256" key="1">
    <source>
        <dbReference type="SAM" id="MobiDB-lite"/>
    </source>
</evidence>
<keyword evidence="4" id="KW-1185">Reference proteome</keyword>